<feature type="transmembrane region" description="Helical" evidence="7">
    <location>
        <begin position="165"/>
        <end position="183"/>
    </location>
</feature>
<evidence type="ECO:0000256" key="2">
    <source>
        <dbReference type="ARBA" id="ARBA00022692"/>
    </source>
</evidence>
<evidence type="ECO:0000256" key="1">
    <source>
        <dbReference type="ARBA" id="ARBA00004141"/>
    </source>
</evidence>
<evidence type="ECO:0000313" key="10">
    <source>
        <dbReference type="Proteomes" id="UP001156836"/>
    </source>
</evidence>
<keyword evidence="2 7" id="KW-0812">Transmembrane</keyword>
<dbReference type="RefSeq" id="WP_018747147.1">
    <property type="nucleotide sequence ID" value="NZ_BSOZ01000024.1"/>
</dbReference>
<dbReference type="PANTHER" id="PTHR31566:SF0">
    <property type="entry name" value="CYTOCHROME C BIOGENESIS PROTEIN CCS1, CHLOROPLASTIC"/>
    <property type="match status" value="1"/>
</dbReference>
<evidence type="ECO:0000256" key="3">
    <source>
        <dbReference type="ARBA" id="ARBA00022748"/>
    </source>
</evidence>
<keyword evidence="4 7" id="KW-1133">Transmembrane helix</keyword>
<feature type="compositionally biased region" description="Polar residues" evidence="6">
    <location>
        <begin position="206"/>
        <end position="217"/>
    </location>
</feature>
<dbReference type="EMBL" id="BSOZ01000024">
    <property type="protein sequence ID" value="GLS04723.1"/>
    <property type="molecule type" value="Genomic_DNA"/>
</dbReference>
<comment type="subcellular location">
    <subcellularLocation>
        <location evidence="1">Membrane</location>
        <topology evidence="1">Multi-pass membrane protein</topology>
    </subcellularLocation>
</comment>
<name>A0ABQ6BSX3_9NEIS</name>
<dbReference type="Pfam" id="PF05140">
    <property type="entry name" value="ResB"/>
    <property type="match status" value="1"/>
</dbReference>
<dbReference type="Proteomes" id="UP001156836">
    <property type="component" value="Unassembled WGS sequence"/>
</dbReference>
<accession>A0ABQ6BSX3</accession>
<feature type="transmembrane region" description="Helical" evidence="7">
    <location>
        <begin position="614"/>
        <end position="633"/>
    </location>
</feature>
<keyword evidence="10" id="KW-1185">Reference proteome</keyword>
<dbReference type="InterPro" id="IPR023494">
    <property type="entry name" value="Cyt_c_bgen_Ccs1/CcsB/ResB"/>
</dbReference>
<feature type="domain" description="ResB-like" evidence="8">
    <location>
        <begin position="22"/>
        <end position="664"/>
    </location>
</feature>
<feature type="transmembrane region" description="Helical" evidence="7">
    <location>
        <begin position="21"/>
        <end position="42"/>
    </location>
</feature>
<keyword evidence="5 7" id="KW-0472">Membrane</keyword>
<protein>
    <submittedName>
        <fullName evidence="9">Cytochrome c biogenesis protein</fullName>
    </submittedName>
</protein>
<feature type="region of interest" description="Disordered" evidence="6">
    <location>
        <begin position="200"/>
        <end position="220"/>
    </location>
</feature>
<sequence length="685" mass="75733">MTEKRLRHLSFGRALFDLLSSMRFAIGLLTVLAIASVIGTVLKQNEPYVNYRIEFGDFWFGFFEPLGLFDVYHSAWFLLILVFLVISVSLCIWRHLPGMLRDIRSFREHATHNSLRLMAHHAEADGEPAREAIEAGLTQAGFRFRVRDTDGVRLYAAKKGAGQRLGYFFAHTAIVVICIGGLLDGNLPLKLRELTGSKAPELRDLPQSQVPPQSRLGTDNPAFRGNVTVPEGGTADVVFLNAGQGYFVQDLPFALRLKQFHVEHYSTGQPKRFASDVEILDRANGKVLKSATIEVNKPLVFDGIAIYQSSFGDGGSPLTFARWDLGGPAQPQTVQAQSQSSQPLQAAGRDYTLEFGDLRVFNIENMGRTEAETSTVAVNRFEQALADAQSVKADHNLRNLGPSVQFKLRDAAGQAVEYLNYLAPFSADDALYLLSGVRREVSQPFAFVRIPLDDAVTPATFMRLRATLLDPALYPEIARRTAEKAFQGGGFSATKREQFEEVTKNVLAQFGSGGFPALDRFLVQAKVPEAQRTSVAQTYLKILQGAAIDALDVAQARAGQPAIDMDGAHYRFLMDSLVATSAMFEYGAPVYLQPTGFEEVQASGFQLARAPGQAIVYLGCLLLVIGIYCMFYLREERLWLRSAKGRTLLAMTANRHDSELDKSFARYRALLLPEPAPEETPDART</sequence>
<organism evidence="9 10">
    <name type="scientific">Chitiniphilus shinanonensis</name>
    <dbReference type="NCBI Taxonomy" id="553088"/>
    <lineage>
        <taxon>Bacteria</taxon>
        <taxon>Pseudomonadati</taxon>
        <taxon>Pseudomonadota</taxon>
        <taxon>Betaproteobacteria</taxon>
        <taxon>Neisseriales</taxon>
        <taxon>Chitinibacteraceae</taxon>
        <taxon>Chitiniphilus</taxon>
    </lineage>
</organism>
<evidence type="ECO:0000259" key="8">
    <source>
        <dbReference type="Pfam" id="PF05140"/>
    </source>
</evidence>
<evidence type="ECO:0000313" key="9">
    <source>
        <dbReference type="EMBL" id="GLS04723.1"/>
    </source>
</evidence>
<evidence type="ECO:0000256" key="6">
    <source>
        <dbReference type="SAM" id="MobiDB-lite"/>
    </source>
</evidence>
<evidence type="ECO:0000256" key="7">
    <source>
        <dbReference type="SAM" id="Phobius"/>
    </source>
</evidence>
<dbReference type="PANTHER" id="PTHR31566">
    <property type="entry name" value="CYTOCHROME C BIOGENESIS PROTEIN CCS1, CHLOROPLASTIC"/>
    <property type="match status" value="1"/>
</dbReference>
<comment type="caution">
    <text evidence="9">The sequence shown here is derived from an EMBL/GenBank/DDBJ whole genome shotgun (WGS) entry which is preliminary data.</text>
</comment>
<reference evidence="10" key="1">
    <citation type="journal article" date="2019" name="Int. J. Syst. Evol. Microbiol.">
        <title>The Global Catalogue of Microorganisms (GCM) 10K type strain sequencing project: providing services to taxonomists for standard genome sequencing and annotation.</title>
        <authorList>
            <consortium name="The Broad Institute Genomics Platform"/>
            <consortium name="The Broad Institute Genome Sequencing Center for Infectious Disease"/>
            <person name="Wu L."/>
            <person name="Ma J."/>
        </authorList>
    </citation>
    <scope>NUCLEOTIDE SEQUENCE [LARGE SCALE GENOMIC DNA]</scope>
    <source>
        <strain evidence="10">NBRC 104970</strain>
    </source>
</reference>
<evidence type="ECO:0000256" key="4">
    <source>
        <dbReference type="ARBA" id="ARBA00022989"/>
    </source>
</evidence>
<keyword evidence="3" id="KW-0201">Cytochrome c-type biogenesis</keyword>
<dbReference type="InterPro" id="IPR007816">
    <property type="entry name" value="ResB-like_domain"/>
</dbReference>
<feature type="transmembrane region" description="Helical" evidence="7">
    <location>
        <begin position="75"/>
        <end position="96"/>
    </location>
</feature>
<gene>
    <name evidence="9" type="ORF">GCM10007860_18700</name>
</gene>
<proteinExistence type="predicted"/>
<evidence type="ECO:0000256" key="5">
    <source>
        <dbReference type="ARBA" id="ARBA00023136"/>
    </source>
</evidence>